<comment type="caution">
    <text evidence="5">The sequence shown here is derived from an EMBL/GenBank/DDBJ whole genome shotgun (WGS) entry which is preliminary data.</text>
</comment>
<evidence type="ECO:0000256" key="4">
    <source>
        <dbReference type="RuleBase" id="RU004005"/>
    </source>
</evidence>
<organism evidence="5 6">
    <name type="scientific">Dioszegia hungarica</name>
    <dbReference type="NCBI Taxonomy" id="4972"/>
    <lineage>
        <taxon>Eukaryota</taxon>
        <taxon>Fungi</taxon>
        <taxon>Dikarya</taxon>
        <taxon>Basidiomycota</taxon>
        <taxon>Agaricomycotina</taxon>
        <taxon>Tremellomycetes</taxon>
        <taxon>Tremellales</taxon>
        <taxon>Bulleribasidiaceae</taxon>
        <taxon>Dioszegia</taxon>
    </lineage>
</organism>
<name>A0AA38HE91_9TREE</name>
<dbReference type="InterPro" id="IPR001063">
    <property type="entry name" value="Ribosomal_uL22"/>
</dbReference>
<evidence type="ECO:0000313" key="6">
    <source>
        <dbReference type="Proteomes" id="UP001164286"/>
    </source>
</evidence>
<proteinExistence type="inferred from homology"/>
<dbReference type="GO" id="GO:0005762">
    <property type="term" value="C:mitochondrial large ribosomal subunit"/>
    <property type="evidence" value="ECO:0007669"/>
    <property type="project" value="TreeGrafter"/>
</dbReference>
<evidence type="ECO:0000256" key="3">
    <source>
        <dbReference type="ARBA" id="ARBA00023274"/>
    </source>
</evidence>
<evidence type="ECO:0000313" key="5">
    <source>
        <dbReference type="EMBL" id="KAI9637284.1"/>
    </source>
</evidence>
<dbReference type="InterPro" id="IPR047867">
    <property type="entry name" value="Ribosomal_uL22_bac/org-type"/>
</dbReference>
<dbReference type="GO" id="GO:0006412">
    <property type="term" value="P:translation"/>
    <property type="evidence" value="ECO:0007669"/>
    <property type="project" value="InterPro"/>
</dbReference>
<dbReference type="InterPro" id="IPR036394">
    <property type="entry name" value="Ribosomal_uL22_sf"/>
</dbReference>
<dbReference type="RefSeq" id="XP_052947061.1">
    <property type="nucleotide sequence ID" value="XM_053092321.1"/>
</dbReference>
<protein>
    <submittedName>
        <fullName evidence="5">50S ribosomal protein L22</fullName>
    </submittedName>
</protein>
<dbReference type="GO" id="GO:0003735">
    <property type="term" value="F:structural constituent of ribosome"/>
    <property type="evidence" value="ECO:0007669"/>
    <property type="project" value="InterPro"/>
</dbReference>
<dbReference type="Pfam" id="PF00237">
    <property type="entry name" value="Ribosomal_L22"/>
    <property type="match status" value="1"/>
</dbReference>
<dbReference type="SUPFAM" id="SSF54843">
    <property type="entry name" value="Ribosomal protein L22"/>
    <property type="match status" value="1"/>
</dbReference>
<dbReference type="PANTHER" id="PTHR13501">
    <property type="entry name" value="CHLOROPLAST 50S RIBOSOMAL PROTEIN L22-RELATED"/>
    <property type="match status" value="1"/>
</dbReference>
<reference evidence="5" key="1">
    <citation type="journal article" date="2022" name="G3 (Bethesda)">
        <title>High quality genome of the basidiomycete yeast Dioszegia hungarica PDD-24b-2 isolated from cloud water.</title>
        <authorList>
            <person name="Jarrige D."/>
            <person name="Haridas S."/>
            <person name="Bleykasten-Grosshans C."/>
            <person name="Joly M."/>
            <person name="Nadalig T."/>
            <person name="Sancelme M."/>
            <person name="Vuilleumier S."/>
            <person name="Grigoriev I.V."/>
            <person name="Amato P."/>
            <person name="Bringel F."/>
        </authorList>
    </citation>
    <scope>NUCLEOTIDE SEQUENCE</scope>
    <source>
        <strain evidence="5">PDD-24b-2</strain>
    </source>
</reference>
<keyword evidence="3 4" id="KW-0687">Ribonucleoprotein</keyword>
<dbReference type="GeneID" id="77731526"/>
<accession>A0AA38HE91</accession>
<evidence type="ECO:0000256" key="2">
    <source>
        <dbReference type="ARBA" id="ARBA00022980"/>
    </source>
</evidence>
<dbReference type="EMBL" id="JAKWFO010000004">
    <property type="protein sequence ID" value="KAI9637284.1"/>
    <property type="molecule type" value="Genomic_DNA"/>
</dbReference>
<evidence type="ECO:0000256" key="1">
    <source>
        <dbReference type="ARBA" id="ARBA00009451"/>
    </source>
</evidence>
<comment type="similarity">
    <text evidence="1 4">Belongs to the universal ribosomal protein uL22 family.</text>
</comment>
<dbReference type="PANTHER" id="PTHR13501:SF8">
    <property type="entry name" value="LARGE RIBOSOMAL SUBUNIT PROTEIN UL22M"/>
    <property type="match status" value="1"/>
</dbReference>
<dbReference type="Proteomes" id="UP001164286">
    <property type="component" value="Unassembled WGS sequence"/>
</dbReference>
<dbReference type="AlphaFoldDB" id="A0AA38HE91"/>
<sequence length="257" mass="28811">MTRPFRSVVSLAQTAQALAGPSTFRPLRPALPLLSQPSSSRSASFSGWEQYVPSILRPKRKTATPAVVERTSETSVDIPQEELAATSTGSLFEEIAQEVVQSERRRKATQHRYSTAQHKISPRKLNDLSRQISGLPIDEAIVQMQFSEKRASSWIKSTLCLARDHALDKGLERGRLIVAESWTSKGPKIKRVDIKGRGRAGIKYHPLARLHVLLKEGKTRSEKDQRRFQKELGLVRSAGVVREDGVLRRKVVSGWAW</sequence>
<gene>
    <name evidence="5" type="ORF">MKK02DRAFT_43207</name>
</gene>
<dbReference type="Gene3D" id="3.90.470.10">
    <property type="entry name" value="Ribosomal protein L22/L17"/>
    <property type="match status" value="1"/>
</dbReference>
<keyword evidence="2 4" id="KW-0689">Ribosomal protein</keyword>
<keyword evidence="6" id="KW-1185">Reference proteome</keyword>